<comment type="caution">
    <text evidence="5">The sequence shown here is derived from an EMBL/GenBank/DDBJ whole genome shotgun (WGS) entry which is preliminary data.</text>
</comment>
<protein>
    <submittedName>
        <fullName evidence="5">ParB/RepB/Spo0J family partition protein</fullName>
    </submittedName>
</protein>
<dbReference type="PANTHER" id="PTHR33375:SF1">
    <property type="entry name" value="CHROMOSOME-PARTITIONING PROTEIN PARB-RELATED"/>
    <property type="match status" value="1"/>
</dbReference>
<evidence type="ECO:0000259" key="4">
    <source>
        <dbReference type="SMART" id="SM00470"/>
    </source>
</evidence>
<comment type="similarity">
    <text evidence="1">Belongs to the ParB family.</text>
</comment>
<dbReference type="InterPro" id="IPR036086">
    <property type="entry name" value="ParB/Sulfiredoxin_sf"/>
</dbReference>
<organism evidence="5 6">
    <name type="scientific">Azospirillum brasilense</name>
    <dbReference type="NCBI Taxonomy" id="192"/>
    <lineage>
        <taxon>Bacteria</taxon>
        <taxon>Pseudomonadati</taxon>
        <taxon>Pseudomonadota</taxon>
        <taxon>Alphaproteobacteria</taxon>
        <taxon>Rhodospirillales</taxon>
        <taxon>Azospirillaceae</taxon>
        <taxon>Azospirillum</taxon>
    </lineage>
</organism>
<dbReference type="InterPro" id="IPR050336">
    <property type="entry name" value="Chromosome_partition/occlusion"/>
</dbReference>
<dbReference type="InterPro" id="IPR003115">
    <property type="entry name" value="ParB_N"/>
</dbReference>
<dbReference type="AlphaFoldDB" id="A0A6L3AT16"/>
<dbReference type="PANTHER" id="PTHR33375">
    <property type="entry name" value="CHROMOSOME-PARTITIONING PROTEIN PARB-RELATED"/>
    <property type="match status" value="1"/>
</dbReference>
<dbReference type="FunFam" id="3.90.1530.30:FF:000001">
    <property type="entry name" value="Chromosome partitioning protein ParB"/>
    <property type="match status" value="1"/>
</dbReference>
<dbReference type="SMART" id="SM00470">
    <property type="entry name" value="ParB"/>
    <property type="match status" value="1"/>
</dbReference>
<keyword evidence="2" id="KW-0159">Chromosome partition</keyword>
<dbReference type="Pfam" id="PF17762">
    <property type="entry name" value="HTH_ParB"/>
    <property type="match status" value="1"/>
</dbReference>
<evidence type="ECO:0000313" key="6">
    <source>
        <dbReference type="Proteomes" id="UP000476837"/>
    </source>
</evidence>
<name>A0A6L3AT16_AZOBR</name>
<evidence type="ECO:0000256" key="2">
    <source>
        <dbReference type="ARBA" id="ARBA00022829"/>
    </source>
</evidence>
<dbReference type="Proteomes" id="UP000476837">
    <property type="component" value="Unassembled WGS sequence"/>
</dbReference>
<gene>
    <name evidence="5" type="ORF">DS837_28175</name>
</gene>
<dbReference type="SUPFAM" id="SSF110849">
    <property type="entry name" value="ParB/Sulfiredoxin"/>
    <property type="match status" value="1"/>
</dbReference>
<dbReference type="GO" id="GO:0007059">
    <property type="term" value="P:chromosome segregation"/>
    <property type="evidence" value="ECO:0007669"/>
    <property type="project" value="UniProtKB-KW"/>
</dbReference>
<dbReference type="CDD" id="cd16393">
    <property type="entry name" value="SPO0J_N"/>
    <property type="match status" value="1"/>
</dbReference>
<evidence type="ECO:0000256" key="1">
    <source>
        <dbReference type="ARBA" id="ARBA00006295"/>
    </source>
</evidence>
<feature type="domain" description="ParB-like N-terminal" evidence="4">
    <location>
        <begin position="71"/>
        <end position="160"/>
    </location>
</feature>
<dbReference type="NCBIfam" id="TIGR00180">
    <property type="entry name" value="parB_part"/>
    <property type="match status" value="1"/>
</dbReference>
<keyword evidence="3" id="KW-0238">DNA-binding</keyword>
<reference evidence="5 6" key="1">
    <citation type="submission" date="2018-07" db="EMBL/GenBank/DDBJ databases">
        <title>Genome sequence of Roseomonas fauriae ATCC 49958.</title>
        <authorList>
            <person name="Sant'Anna F.H."/>
            <person name="Baldani J.I."/>
            <person name="Zilli J.E."/>
            <person name="Reis V.M."/>
            <person name="Hartmann A."/>
            <person name="Cruz L."/>
            <person name="de Souza E.M."/>
            <person name="de Oliveira Pedrosa F."/>
            <person name="Passaglia L.M.P."/>
        </authorList>
    </citation>
    <scope>NUCLEOTIDE SEQUENCE [LARGE SCALE GENOMIC DNA]</scope>
    <source>
        <strain evidence="5 6">ATCC 49958</strain>
    </source>
</reference>
<dbReference type="InterPro" id="IPR041468">
    <property type="entry name" value="HTH_ParB/Spo0J"/>
</dbReference>
<dbReference type="Pfam" id="PF02195">
    <property type="entry name" value="ParB_N"/>
    <property type="match status" value="1"/>
</dbReference>
<dbReference type="EMBL" id="QOKV01000029">
    <property type="protein sequence ID" value="KAA0678197.1"/>
    <property type="molecule type" value="Genomic_DNA"/>
</dbReference>
<dbReference type="Gene3D" id="3.90.1530.30">
    <property type="match status" value="1"/>
</dbReference>
<accession>A0A6L3AT16</accession>
<dbReference type="GO" id="GO:0005694">
    <property type="term" value="C:chromosome"/>
    <property type="evidence" value="ECO:0007669"/>
    <property type="project" value="TreeGrafter"/>
</dbReference>
<evidence type="ECO:0000256" key="3">
    <source>
        <dbReference type="ARBA" id="ARBA00023125"/>
    </source>
</evidence>
<proteinExistence type="inferred from homology"/>
<dbReference type="GO" id="GO:0003677">
    <property type="term" value="F:DNA binding"/>
    <property type="evidence" value="ECO:0007669"/>
    <property type="project" value="UniProtKB-KW"/>
</dbReference>
<evidence type="ECO:0000313" key="5">
    <source>
        <dbReference type="EMBL" id="KAA0678197.1"/>
    </source>
</evidence>
<dbReference type="Gene3D" id="1.10.10.2830">
    <property type="match status" value="1"/>
</dbReference>
<sequence>MLASRPLSSIPTRRVLRRSRKSWKRCLRRLSRVRRLPMSRNRPQGNTSMIARASARAAEQKRVEESGKKLREVSVDQIVPNPHQPRRVFEEKALEGLAKSIAAKGLIQPITVWQAKPDQFQLIAGERRWRACQIAGLPTITAIVRAEQPDEAAEALIENLVREDLDVVEEATAIAKLLDEHGMQQDEVAAMLGTHESEITRSLKILRLPNTVLQEFPDFRQRVSRAQMVAIAEAQDEATALKLWAMAKDGLSSTMIREARKTTGQGGKASSSEKFIKSFRAFSKVLKDLPDEPITLEDEDRTTLREMRDRIDALLQAESVD</sequence>
<dbReference type="InterPro" id="IPR004437">
    <property type="entry name" value="ParB/RepB/Spo0J"/>
</dbReference>